<name>A0A0A1DZK0_STRSL</name>
<dbReference type="AlphaFoldDB" id="A0A0A1DZK0"/>
<keyword evidence="4 8" id="KW-1003">Cell membrane</keyword>
<dbReference type="InterPro" id="IPR003784">
    <property type="entry name" value="BioY"/>
</dbReference>
<keyword evidence="5 9" id="KW-0812">Transmembrane</keyword>
<dbReference type="GO" id="GO:0005886">
    <property type="term" value="C:plasma membrane"/>
    <property type="evidence" value="ECO:0007669"/>
    <property type="project" value="UniProtKB-SubCell"/>
</dbReference>
<evidence type="ECO:0000313" key="10">
    <source>
        <dbReference type="EMBL" id="PZD56828.1"/>
    </source>
</evidence>
<reference evidence="10 12" key="2">
    <citation type="submission" date="2017-08" db="EMBL/GenBank/DDBJ databases">
        <title>Streptococcus salivarius strain HS0302 Genome.</title>
        <authorList>
            <person name="Smith J."/>
            <person name="Deng P."/>
            <person name="Geng M."/>
        </authorList>
    </citation>
    <scope>NUCLEOTIDE SEQUENCE [LARGE SCALE GENOMIC DNA]</scope>
    <source>
        <strain evidence="10 12">HS0302</strain>
    </source>
</reference>
<keyword evidence="7 8" id="KW-0472">Membrane</keyword>
<feature type="transmembrane region" description="Helical" evidence="9">
    <location>
        <begin position="60"/>
        <end position="82"/>
    </location>
</feature>
<feature type="transmembrane region" description="Helical" evidence="9">
    <location>
        <begin position="88"/>
        <end position="105"/>
    </location>
</feature>
<gene>
    <name evidence="11" type="ORF">BSR19_03925</name>
    <name evidence="10" type="ORF">CKU37_04135</name>
</gene>
<organism evidence="10 12">
    <name type="scientific">Streptococcus salivarius</name>
    <dbReference type="NCBI Taxonomy" id="1304"/>
    <lineage>
        <taxon>Bacteria</taxon>
        <taxon>Bacillati</taxon>
        <taxon>Bacillota</taxon>
        <taxon>Bacilli</taxon>
        <taxon>Lactobacillales</taxon>
        <taxon>Streptococcaceae</taxon>
        <taxon>Streptococcus</taxon>
    </lineage>
</organism>
<feature type="transmembrane region" description="Helical" evidence="9">
    <location>
        <begin position="112"/>
        <end position="133"/>
    </location>
</feature>
<dbReference type="PANTHER" id="PTHR34295">
    <property type="entry name" value="BIOTIN TRANSPORTER BIOY"/>
    <property type="match status" value="1"/>
</dbReference>
<keyword evidence="6 9" id="KW-1133">Transmembrane helix</keyword>
<evidence type="ECO:0000256" key="8">
    <source>
        <dbReference type="PIRNR" id="PIRNR016661"/>
    </source>
</evidence>
<reference evidence="11 13" key="1">
    <citation type="submission" date="2016-11" db="EMBL/GenBank/DDBJ databases">
        <title>The potential of Streptococcus salivarius to inhibit the production of volatile sulphur compounds in the oral cavity.</title>
        <authorList>
            <person name="Sun L."/>
            <person name="Li Z."/>
            <person name="Jin D."/>
            <person name="Zhao H."/>
        </authorList>
    </citation>
    <scope>NUCLEOTIDE SEQUENCE [LARGE SCALE GENOMIC DNA]</scope>
    <source>
        <strain evidence="11 13">ICDC2</strain>
    </source>
</reference>
<sequence>MTQNRTLSLILPAFGAAIIAALAQIVIPIGAVPITLQTFAVGLVAAILKPREATLAATLYLILGAIGLPVFAGGGGGLQAFFGPSAGYLLAYPFFALVTSALAHAKTPIWKIFLAFVLGDALVFVGGILSLHFLGKMGWSAAVAVGLTPFIIPDLLKGLIVALVTKPVLKALKNHSYFN</sequence>
<evidence type="ECO:0000313" key="13">
    <source>
        <dbReference type="Proteomes" id="UP000422997"/>
    </source>
</evidence>
<evidence type="ECO:0000256" key="3">
    <source>
        <dbReference type="ARBA" id="ARBA00022448"/>
    </source>
</evidence>
<dbReference type="EMBL" id="CP018187">
    <property type="protein sequence ID" value="QGU80324.1"/>
    <property type="molecule type" value="Genomic_DNA"/>
</dbReference>
<evidence type="ECO:0000256" key="4">
    <source>
        <dbReference type="ARBA" id="ARBA00022475"/>
    </source>
</evidence>
<evidence type="ECO:0000256" key="6">
    <source>
        <dbReference type="ARBA" id="ARBA00022989"/>
    </source>
</evidence>
<protein>
    <recommendedName>
        <fullName evidence="8">Biotin transporter</fullName>
    </recommendedName>
</protein>
<dbReference type="PANTHER" id="PTHR34295:SF4">
    <property type="entry name" value="BIOTIN TRANSPORTER BIOY-RELATED"/>
    <property type="match status" value="1"/>
</dbReference>
<feature type="transmembrane region" description="Helical" evidence="9">
    <location>
        <begin position="7"/>
        <end position="25"/>
    </location>
</feature>
<feature type="transmembrane region" description="Helical" evidence="9">
    <location>
        <begin position="139"/>
        <end position="164"/>
    </location>
</feature>
<dbReference type="Proteomes" id="UP000422997">
    <property type="component" value="Chromosome"/>
</dbReference>
<keyword evidence="3 8" id="KW-0813">Transport</keyword>
<comment type="similarity">
    <text evidence="2 8">Belongs to the BioY family.</text>
</comment>
<dbReference type="EMBL" id="NSIW01000005">
    <property type="protein sequence ID" value="PZD56828.1"/>
    <property type="molecule type" value="Genomic_DNA"/>
</dbReference>
<dbReference type="RefSeq" id="WP_037600379.1">
    <property type="nucleotide sequence ID" value="NZ_BPPT01000012.1"/>
</dbReference>
<evidence type="ECO:0000256" key="2">
    <source>
        <dbReference type="ARBA" id="ARBA00010692"/>
    </source>
</evidence>
<feature type="transmembrane region" description="Helical" evidence="9">
    <location>
        <begin position="31"/>
        <end position="48"/>
    </location>
</feature>
<proteinExistence type="inferred from homology"/>
<evidence type="ECO:0000256" key="1">
    <source>
        <dbReference type="ARBA" id="ARBA00004651"/>
    </source>
</evidence>
<dbReference type="PIRSF" id="PIRSF016661">
    <property type="entry name" value="BioY"/>
    <property type="match status" value="1"/>
</dbReference>
<dbReference type="Gene3D" id="1.10.1760.20">
    <property type="match status" value="1"/>
</dbReference>
<evidence type="ECO:0000256" key="7">
    <source>
        <dbReference type="ARBA" id="ARBA00023136"/>
    </source>
</evidence>
<evidence type="ECO:0000256" key="9">
    <source>
        <dbReference type="SAM" id="Phobius"/>
    </source>
</evidence>
<evidence type="ECO:0000256" key="5">
    <source>
        <dbReference type="ARBA" id="ARBA00022692"/>
    </source>
</evidence>
<evidence type="ECO:0000313" key="11">
    <source>
        <dbReference type="EMBL" id="QGU80324.1"/>
    </source>
</evidence>
<dbReference type="Proteomes" id="UP000248776">
    <property type="component" value="Unassembled WGS sequence"/>
</dbReference>
<dbReference type="Pfam" id="PF02632">
    <property type="entry name" value="BioY"/>
    <property type="match status" value="1"/>
</dbReference>
<accession>A0A0A1DZK0</accession>
<comment type="subcellular location">
    <subcellularLocation>
        <location evidence="1 8">Cell membrane</location>
        <topology evidence="1 8">Multi-pass membrane protein</topology>
    </subcellularLocation>
</comment>
<dbReference type="KEGG" id="strs:SSAL8618_03945"/>
<evidence type="ECO:0000313" key="12">
    <source>
        <dbReference type="Proteomes" id="UP000248776"/>
    </source>
</evidence>
<dbReference type="GO" id="GO:0015225">
    <property type="term" value="F:biotin transmembrane transporter activity"/>
    <property type="evidence" value="ECO:0007669"/>
    <property type="project" value="UniProtKB-UniRule"/>
</dbReference>